<accession>A0A8B6X2T4</accession>
<evidence type="ECO:0000313" key="3">
    <source>
        <dbReference type="RefSeq" id="WP_028310995.1"/>
    </source>
</evidence>
<dbReference type="RefSeq" id="WP_028310995.1">
    <property type="nucleotide sequence ID" value="NZ_AXWS01000008.1"/>
</dbReference>
<proteinExistence type="predicted"/>
<keyword evidence="2" id="KW-1185">Reference proteome</keyword>
<evidence type="ECO:0000256" key="1">
    <source>
        <dbReference type="SAM" id="MobiDB-lite"/>
    </source>
</evidence>
<sequence>MSALDLWKVGRRCSNCQAFETEASECLNGLGVMQPDGVCEQHRSIEESKADDEAMQRFRSSIGLPPMR</sequence>
<protein>
    <submittedName>
        <fullName evidence="3">Uncharacterized protein</fullName>
    </submittedName>
</protein>
<name>A0A8B6X2T4_9BURK</name>
<dbReference type="AlphaFoldDB" id="A0A8B6X2T4"/>
<organism evidence="2 3">
    <name type="scientific">Derxia gummosa DSM 723</name>
    <dbReference type="NCBI Taxonomy" id="1121388"/>
    <lineage>
        <taxon>Bacteria</taxon>
        <taxon>Pseudomonadati</taxon>
        <taxon>Pseudomonadota</taxon>
        <taxon>Betaproteobacteria</taxon>
        <taxon>Burkholderiales</taxon>
        <taxon>Alcaligenaceae</taxon>
        <taxon>Derxia</taxon>
    </lineage>
</organism>
<evidence type="ECO:0000313" key="2">
    <source>
        <dbReference type="Proteomes" id="UP000675920"/>
    </source>
</evidence>
<feature type="region of interest" description="Disordered" evidence="1">
    <location>
        <begin position="49"/>
        <end position="68"/>
    </location>
</feature>
<reference evidence="3" key="1">
    <citation type="submission" date="2025-08" db="UniProtKB">
        <authorList>
            <consortium name="RefSeq"/>
        </authorList>
    </citation>
    <scope>IDENTIFICATION</scope>
</reference>
<dbReference type="Proteomes" id="UP000675920">
    <property type="component" value="Unplaced"/>
</dbReference>